<evidence type="ECO:0000256" key="5">
    <source>
        <dbReference type="ARBA" id="ARBA00023125"/>
    </source>
</evidence>
<comment type="function">
    <text evidence="9">Transcription factor that binds specifically to a 5'-AA[AG]G-3' consensus core sequence.</text>
</comment>
<comment type="caution">
    <text evidence="12">The sequence shown here is derived from an EMBL/GenBank/DDBJ whole genome shotgun (WGS) entry which is preliminary data.</text>
</comment>
<dbReference type="InterPro" id="IPR045174">
    <property type="entry name" value="Dof"/>
</dbReference>
<dbReference type="AlphaFoldDB" id="A0AAN9XPC3"/>
<keyword evidence="4 9" id="KW-0805">Transcription regulation</keyword>
<evidence type="ECO:0000256" key="2">
    <source>
        <dbReference type="ARBA" id="ARBA00022771"/>
    </source>
</evidence>
<dbReference type="EMBL" id="JAYMYS010000003">
    <property type="protein sequence ID" value="KAK7400597.1"/>
    <property type="molecule type" value="Genomic_DNA"/>
</dbReference>
<evidence type="ECO:0000256" key="1">
    <source>
        <dbReference type="ARBA" id="ARBA00022723"/>
    </source>
</evidence>
<dbReference type="Pfam" id="PF02701">
    <property type="entry name" value="Zn_ribbon_Dof"/>
    <property type="match status" value="1"/>
</dbReference>
<feature type="region of interest" description="Disordered" evidence="10">
    <location>
        <begin position="1"/>
        <end position="26"/>
    </location>
</feature>
<evidence type="ECO:0000313" key="12">
    <source>
        <dbReference type="EMBL" id="KAK7400597.1"/>
    </source>
</evidence>
<keyword evidence="13" id="KW-1185">Reference proteome</keyword>
<evidence type="ECO:0000256" key="4">
    <source>
        <dbReference type="ARBA" id="ARBA00023015"/>
    </source>
</evidence>
<keyword evidence="6 9" id="KW-0804">Transcription</keyword>
<dbReference type="PROSITE" id="PS01361">
    <property type="entry name" value="ZF_DOF_1"/>
    <property type="match status" value="1"/>
</dbReference>
<evidence type="ECO:0000259" key="11">
    <source>
        <dbReference type="PROSITE" id="PS50884"/>
    </source>
</evidence>
<sequence length="276" mass="30099">MEQEGERREENRQAQRAAPQQQKCPRCDSTNTKFCYFNNYSLSQPRHFCKTCKRYWTHGGTFRNIPVGGGSRKGKRARTNISSPSSNLLTQPTLLRPNPPLVTNMVQSYNYQLDGVGVSGSGSGYLSSLARLQSLNNTSQPFNQYHKVGGDVTASASASASSNSPLVSAFNTASFPPNRFHHRDRVDLDSIYATPQRLIPSNIGNGNIVSLSAQRPQSLITNVSSANHRASSDASVWSATVNATSIAKSDQNNVRAASSSFIPNHWLHLPGYGAPQ</sequence>
<dbReference type="PROSITE" id="PS50884">
    <property type="entry name" value="ZF_DOF_2"/>
    <property type="match status" value="1"/>
</dbReference>
<keyword evidence="7 8" id="KW-0539">Nucleus</keyword>
<accession>A0AAN9XPC3</accession>
<name>A0AAN9XPC3_PSOTE</name>
<keyword evidence="2 8" id="KW-0863">Zinc-finger</keyword>
<dbReference type="GO" id="GO:0003677">
    <property type="term" value="F:DNA binding"/>
    <property type="evidence" value="ECO:0007669"/>
    <property type="project" value="UniProtKB-UniRule"/>
</dbReference>
<evidence type="ECO:0000256" key="8">
    <source>
        <dbReference type="PROSITE-ProRule" id="PRU00071"/>
    </source>
</evidence>
<dbReference type="GO" id="GO:0008270">
    <property type="term" value="F:zinc ion binding"/>
    <property type="evidence" value="ECO:0007669"/>
    <property type="project" value="UniProtKB-KW"/>
</dbReference>
<comment type="subcellular location">
    <subcellularLocation>
        <location evidence="8 9">Nucleus</location>
    </subcellularLocation>
</comment>
<dbReference type="PANTHER" id="PTHR31992">
    <property type="entry name" value="DOF ZINC FINGER PROTEIN DOF1.4-RELATED"/>
    <property type="match status" value="1"/>
</dbReference>
<organism evidence="12 13">
    <name type="scientific">Psophocarpus tetragonolobus</name>
    <name type="common">Winged bean</name>
    <name type="synonym">Dolichos tetragonolobus</name>
    <dbReference type="NCBI Taxonomy" id="3891"/>
    <lineage>
        <taxon>Eukaryota</taxon>
        <taxon>Viridiplantae</taxon>
        <taxon>Streptophyta</taxon>
        <taxon>Embryophyta</taxon>
        <taxon>Tracheophyta</taxon>
        <taxon>Spermatophyta</taxon>
        <taxon>Magnoliopsida</taxon>
        <taxon>eudicotyledons</taxon>
        <taxon>Gunneridae</taxon>
        <taxon>Pentapetalae</taxon>
        <taxon>rosids</taxon>
        <taxon>fabids</taxon>
        <taxon>Fabales</taxon>
        <taxon>Fabaceae</taxon>
        <taxon>Papilionoideae</taxon>
        <taxon>50 kb inversion clade</taxon>
        <taxon>NPAAA clade</taxon>
        <taxon>indigoferoid/millettioid clade</taxon>
        <taxon>Phaseoleae</taxon>
        <taxon>Psophocarpus</taxon>
    </lineage>
</organism>
<keyword evidence="3 9" id="KW-0862">Zinc</keyword>
<dbReference type="InterPro" id="IPR003851">
    <property type="entry name" value="Znf_Dof"/>
</dbReference>
<feature type="region of interest" description="Disordered" evidence="10">
    <location>
        <begin position="67"/>
        <end position="95"/>
    </location>
</feature>
<evidence type="ECO:0000313" key="13">
    <source>
        <dbReference type="Proteomes" id="UP001386955"/>
    </source>
</evidence>
<evidence type="ECO:0000256" key="9">
    <source>
        <dbReference type="RuleBase" id="RU369094"/>
    </source>
</evidence>
<evidence type="ECO:0000256" key="3">
    <source>
        <dbReference type="ARBA" id="ARBA00022833"/>
    </source>
</evidence>
<evidence type="ECO:0000256" key="10">
    <source>
        <dbReference type="SAM" id="MobiDB-lite"/>
    </source>
</evidence>
<proteinExistence type="predicted"/>
<feature type="compositionally biased region" description="Polar residues" evidence="10">
    <location>
        <begin position="79"/>
        <end position="93"/>
    </location>
</feature>
<keyword evidence="1 9" id="KW-0479">Metal-binding</keyword>
<gene>
    <name evidence="12" type="ORF">VNO78_11807</name>
</gene>
<feature type="compositionally biased region" description="Basic and acidic residues" evidence="10">
    <location>
        <begin position="1"/>
        <end position="13"/>
    </location>
</feature>
<reference evidence="12 13" key="1">
    <citation type="submission" date="2024-01" db="EMBL/GenBank/DDBJ databases">
        <title>The genomes of 5 underutilized Papilionoideae crops provide insights into root nodulation and disease resistanc.</title>
        <authorList>
            <person name="Jiang F."/>
        </authorList>
    </citation>
    <scope>NUCLEOTIDE SEQUENCE [LARGE SCALE GENOMIC DNA]</scope>
    <source>
        <strain evidence="12">DUOXIRENSHENG_FW03</strain>
        <tissue evidence="12">Leaves</tissue>
    </source>
</reference>
<evidence type="ECO:0000256" key="7">
    <source>
        <dbReference type="ARBA" id="ARBA00023242"/>
    </source>
</evidence>
<dbReference type="GO" id="GO:0005634">
    <property type="term" value="C:nucleus"/>
    <property type="evidence" value="ECO:0007669"/>
    <property type="project" value="UniProtKB-SubCell"/>
</dbReference>
<feature type="domain" description="Dof-type" evidence="11">
    <location>
        <begin position="22"/>
        <end position="76"/>
    </location>
</feature>
<dbReference type="Proteomes" id="UP001386955">
    <property type="component" value="Unassembled WGS sequence"/>
</dbReference>
<evidence type="ECO:0000256" key="6">
    <source>
        <dbReference type="ARBA" id="ARBA00023163"/>
    </source>
</evidence>
<dbReference type="GO" id="GO:0003700">
    <property type="term" value="F:DNA-binding transcription factor activity"/>
    <property type="evidence" value="ECO:0007669"/>
    <property type="project" value="UniProtKB-UniRule"/>
</dbReference>
<keyword evidence="5 8" id="KW-0238">DNA-binding</keyword>
<protein>
    <recommendedName>
        <fullName evidence="9">Dof zinc finger protein</fullName>
    </recommendedName>
</protein>